<dbReference type="InterPro" id="IPR011990">
    <property type="entry name" value="TPR-like_helical_dom_sf"/>
</dbReference>
<dbReference type="InterPro" id="IPR019734">
    <property type="entry name" value="TPR_rpt"/>
</dbReference>
<dbReference type="PANTHER" id="PTHR12558">
    <property type="entry name" value="CELL DIVISION CYCLE 16,23,27"/>
    <property type="match status" value="1"/>
</dbReference>
<evidence type="ECO:0000256" key="1">
    <source>
        <dbReference type="PROSITE-ProRule" id="PRU00339"/>
    </source>
</evidence>
<reference evidence="3 4" key="1">
    <citation type="submission" date="2015-07" db="EMBL/GenBank/DDBJ databases">
        <title>Whole genome sequence of Thermanaerothrix daxensis DSM 23592.</title>
        <authorList>
            <person name="Hemp J."/>
            <person name="Ward L.M."/>
            <person name="Pace L.A."/>
            <person name="Fischer W.W."/>
        </authorList>
    </citation>
    <scope>NUCLEOTIDE SEQUENCE [LARGE SCALE GENOMIC DNA]</scope>
    <source>
        <strain evidence="3 4">GNS-1</strain>
    </source>
</reference>
<dbReference type="SUPFAM" id="SSF53756">
    <property type="entry name" value="UDP-Glycosyltransferase/glycogen phosphorylase"/>
    <property type="match status" value="1"/>
</dbReference>
<sequence length="565" mass="63225">MQNLRPFQPPFMGIYHPFPIIQFGGSILLKGFSMGEVILVDAWLHQAEEALQAQNWAEALEALQQAQQVQPDHPAILSILGVCFLQLGMAKEARETLETLVKSQPASAEAYNNLGVALLMDGALEEAQAAFEQAIALDHENLLARKHLALIFLQTGDYTHAAQILDALLLELPDEVELRLWLGQCYTKLGNPQAARRLYTEILRNYPDHPQTRDALRSLDKMPTSSPPAPQKPQSLPPIPKQILFCGSGEVSDFRMYLPARWLRKAGANTTYVLNPSPHDLSGADIVIFLRPHIRRENMQALAECVRQGKTIIVDIDDDFHNLPVHHPGYYLCGPGNPNILRALELAIGAASVLVVSTPILGERYAPLARRVQVIPNGWDDENPNWEKPAPPHTGIHLGWAGTSTHWEDLHFIRNELLYFLRHHPEVTLVIGGDPQILEMFRSLPERQRWFLPFCAHAEYPLLLAQFDILLAPLANTRFNQAKSDIKLVEAGARRLPWVASPLPAYCAWESGGIFAETPSSWADAISTLIQDPALRQQLGTVGHKKSEERNREVIGLWKTLLETL</sequence>
<dbReference type="Gene3D" id="3.40.50.2000">
    <property type="entry name" value="Glycogen Phosphorylase B"/>
    <property type="match status" value="1"/>
</dbReference>
<dbReference type="PANTHER" id="PTHR12558:SF13">
    <property type="entry name" value="CELL DIVISION CYCLE PROTEIN 27 HOMOLOG"/>
    <property type="match status" value="1"/>
</dbReference>
<dbReference type="Proteomes" id="UP000050544">
    <property type="component" value="Unassembled WGS sequence"/>
</dbReference>
<evidence type="ECO:0000313" key="4">
    <source>
        <dbReference type="Proteomes" id="UP000050544"/>
    </source>
</evidence>
<dbReference type="PROSITE" id="PS50005">
    <property type="entry name" value="TPR"/>
    <property type="match status" value="3"/>
</dbReference>
<dbReference type="EMBL" id="LGKO01000002">
    <property type="protein sequence ID" value="KPL84147.1"/>
    <property type="molecule type" value="Genomic_DNA"/>
</dbReference>
<feature type="region of interest" description="Disordered" evidence="2">
    <location>
        <begin position="209"/>
        <end position="235"/>
    </location>
</feature>
<dbReference type="Pfam" id="PF13692">
    <property type="entry name" value="Glyco_trans_1_4"/>
    <property type="match status" value="1"/>
</dbReference>
<feature type="compositionally biased region" description="Pro residues" evidence="2">
    <location>
        <begin position="225"/>
        <end position="235"/>
    </location>
</feature>
<feature type="repeat" description="TPR" evidence="1">
    <location>
        <begin position="108"/>
        <end position="141"/>
    </location>
</feature>
<feature type="repeat" description="TPR" evidence="1">
    <location>
        <begin position="176"/>
        <end position="209"/>
    </location>
</feature>
<feature type="compositionally biased region" description="Basic and acidic residues" evidence="2">
    <location>
        <begin position="209"/>
        <end position="220"/>
    </location>
</feature>
<feature type="repeat" description="TPR" evidence="1">
    <location>
        <begin position="40"/>
        <end position="73"/>
    </location>
</feature>
<dbReference type="Pfam" id="PF14559">
    <property type="entry name" value="TPR_19"/>
    <property type="match status" value="2"/>
</dbReference>
<protein>
    <submittedName>
        <fullName evidence="3">Uncharacterized protein</fullName>
    </submittedName>
</protein>
<comment type="caution">
    <text evidence="3">The sequence shown here is derived from an EMBL/GenBank/DDBJ whole genome shotgun (WGS) entry which is preliminary data.</text>
</comment>
<proteinExistence type="predicted"/>
<gene>
    <name evidence="3" type="ORF">SE15_02965</name>
</gene>
<evidence type="ECO:0000313" key="3">
    <source>
        <dbReference type="EMBL" id="KPL84147.1"/>
    </source>
</evidence>
<keyword evidence="4" id="KW-1185">Reference proteome</keyword>
<dbReference type="SUPFAM" id="SSF48452">
    <property type="entry name" value="TPR-like"/>
    <property type="match status" value="1"/>
</dbReference>
<accession>A0A0P6XMW6</accession>
<name>A0A0P6XMW6_9CHLR</name>
<dbReference type="Gene3D" id="1.25.40.10">
    <property type="entry name" value="Tetratricopeptide repeat domain"/>
    <property type="match status" value="1"/>
</dbReference>
<dbReference type="SMART" id="SM00028">
    <property type="entry name" value="TPR"/>
    <property type="match status" value="5"/>
</dbReference>
<keyword evidence="1" id="KW-0802">TPR repeat</keyword>
<dbReference type="STRING" id="869279.SE15_02965"/>
<evidence type="ECO:0000256" key="2">
    <source>
        <dbReference type="SAM" id="MobiDB-lite"/>
    </source>
</evidence>
<organism evidence="3 4">
    <name type="scientific">Thermanaerothrix daxensis</name>
    <dbReference type="NCBI Taxonomy" id="869279"/>
    <lineage>
        <taxon>Bacteria</taxon>
        <taxon>Bacillati</taxon>
        <taxon>Chloroflexota</taxon>
        <taxon>Anaerolineae</taxon>
        <taxon>Anaerolineales</taxon>
        <taxon>Anaerolineaceae</taxon>
        <taxon>Thermanaerothrix</taxon>
    </lineage>
</organism>
<dbReference type="PROSITE" id="PS50293">
    <property type="entry name" value="TPR_REGION"/>
    <property type="match status" value="1"/>
</dbReference>
<dbReference type="AlphaFoldDB" id="A0A0P6XMW6"/>